<keyword evidence="1" id="KW-0732">Signal</keyword>
<dbReference type="GO" id="GO:0004806">
    <property type="term" value="F:triacylglycerol lipase activity"/>
    <property type="evidence" value="ECO:0007669"/>
    <property type="project" value="InterPro"/>
</dbReference>
<dbReference type="Proteomes" id="UP000594586">
    <property type="component" value="Chromosome"/>
</dbReference>
<dbReference type="AlphaFoldDB" id="A0A7T0PEN6"/>
<evidence type="ECO:0000313" key="2">
    <source>
        <dbReference type="EMBL" id="QPK82995.1"/>
    </source>
</evidence>
<dbReference type="Pfam" id="PF03583">
    <property type="entry name" value="LIP"/>
    <property type="match status" value="1"/>
</dbReference>
<dbReference type="KEGG" id="cqn:G7Y29_09140"/>
<keyword evidence="2" id="KW-0378">Hydrolase</keyword>
<evidence type="ECO:0000256" key="1">
    <source>
        <dbReference type="SAM" id="SignalP"/>
    </source>
</evidence>
<dbReference type="PANTHER" id="PTHR34853">
    <property type="match status" value="1"/>
</dbReference>
<evidence type="ECO:0000313" key="3">
    <source>
        <dbReference type="Proteomes" id="UP000594586"/>
    </source>
</evidence>
<proteinExistence type="predicted"/>
<feature type="chain" id="PRO_5032664371" evidence="1">
    <location>
        <begin position="23"/>
        <end position="443"/>
    </location>
</feature>
<dbReference type="Gene3D" id="1.10.260.130">
    <property type="match status" value="1"/>
</dbReference>
<protein>
    <submittedName>
        <fullName evidence="2">Alpha/beta fold hydrolase</fullName>
    </submittedName>
</protein>
<dbReference type="EMBL" id="CP064955">
    <property type="protein sequence ID" value="QPK82995.1"/>
    <property type="molecule type" value="Genomic_DNA"/>
</dbReference>
<name>A0A7T0PEN6_9CORY</name>
<gene>
    <name evidence="2" type="ORF">G7Y29_09140</name>
</gene>
<dbReference type="RefSeq" id="WP_165002274.1">
    <property type="nucleotide sequence ID" value="NZ_CP064955.1"/>
</dbReference>
<dbReference type="PIRSF" id="PIRSF029171">
    <property type="entry name" value="Esterase_LipA"/>
    <property type="match status" value="1"/>
</dbReference>
<keyword evidence="3" id="KW-1185">Reference proteome</keyword>
<reference evidence="2 3" key="1">
    <citation type="submission" date="2020-11" db="EMBL/GenBank/DDBJ databases">
        <title>Corynebacterium sp. MC1420.</title>
        <authorList>
            <person name="Zhou J."/>
        </authorList>
    </citation>
    <scope>NUCLEOTIDE SEQUENCE [LARGE SCALE GENOMIC DNA]</scope>
    <source>
        <strain evidence="2 3">MC1420</strain>
    </source>
</reference>
<feature type="signal peptide" evidence="1">
    <location>
        <begin position="1"/>
        <end position="22"/>
    </location>
</feature>
<dbReference type="InterPro" id="IPR005152">
    <property type="entry name" value="Lipase_secreted"/>
</dbReference>
<sequence>MKSLFRLSTAGLAALLMLNAAAPQATSQSSQQIADGLYYAATTPVENLLGGYDPFYDDPVADLGAPGTLLRTQAAPHLLNVIGPGYPGYAEKILYTSTTIHGEPIATSGFVIEPATPWRGSGPTPTIVFAPGTRGSGDACAPSRGPWLTTKIDVDNTAVGVNYELPFYETAAHVGIRVVVVDYIGLGTPGPHTYVLHDEEAHAMLDAARAVVPAGDPVAFYGYSQGGGAAAAAAEQQPAYAPELNLKGTFAGAPPADLLATLEGVDNSMIAAVLGYAVNGWIDRYPEVRPLLESKMNERGAQFIAGTANSCMVDGAAKWAFTDTRTLTDTGESVAEILAARPEVAELFEAQKLGQKAPTTPIMVSTGGADDLVPTPQATQLARDYCAAGVNTTMFNEHVPALTPGIKVGVNHAAGIFTQFGVSGSWIIDRFNDVPATSNCGSF</sequence>
<dbReference type="InterPro" id="IPR029058">
    <property type="entry name" value="AB_hydrolase_fold"/>
</dbReference>
<dbReference type="PANTHER" id="PTHR34853:SF1">
    <property type="entry name" value="LIPASE 5"/>
    <property type="match status" value="1"/>
</dbReference>
<dbReference type="SUPFAM" id="SSF53474">
    <property type="entry name" value="alpha/beta-Hydrolases"/>
    <property type="match status" value="1"/>
</dbReference>
<organism evidence="2 3">
    <name type="scientific">Corynebacterium qintianiae</name>
    <dbReference type="NCBI Taxonomy" id="2709392"/>
    <lineage>
        <taxon>Bacteria</taxon>
        <taxon>Bacillati</taxon>
        <taxon>Actinomycetota</taxon>
        <taxon>Actinomycetes</taxon>
        <taxon>Mycobacteriales</taxon>
        <taxon>Corynebacteriaceae</taxon>
        <taxon>Corynebacterium</taxon>
    </lineage>
</organism>
<dbReference type="Gene3D" id="3.40.50.1820">
    <property type="entry name" value="alpha/beta hydrolase"/>
    <property type="match status" value="1"/>
</dbReference>
<accession>A0A7T0PEN6</accession>
<dbReference type="GO" id="GO:0016042">
    <property type="term" value="P:lipid catabolic process"/>
    <property type="evidence" value="ECO:0007669"/>
    <property type="project" value="InterPro"/>
</dbReference>